<feature type="compositionally biased region" description="Low complexity" evidence="1">
    <location>
        <begin position="18"/>
        <end position="37"/>
    </location>
</feature>
<sequence length="110" mass="11743">MHHLLQRHLNETSTPAATVTSPLVTPTYTPTTSTSPLFGIVSTPLSNPSMTLATSSTPVSTPQSSSPTSTTIPSTPVSSEQQDIQLEGHIHVKVCENTKVNILTDFHFCV</sequence>
<evidence type="ECO:0000313" key="2">
    <source>
        <dbReference type="EMBL" id="KAJ0208336.1"/>
    </source>
</evidence>
<proteinExistence type="predicted"/>
<organism evidence="2 3">
    <name type="scientific">Lactuca sativa</name>
    <name type="common">Garden lettuce</name>
    <dbReference type="NCBI Taxonomy" id="4236"/>
    <lineage>
        <taxon>Eukaryota</taxon>
        <taxon>Viridiplantae</taxon>
        <taxon>Streptophyta</taxon>
        <taxon>Embryophyta</taxon>
        <taxon>Tracheophyta</taxon>
        <taxon>Spermatophyta</taxon>
        <taxon>Magnoliopsida</taxon>
        <taxon>eudicotyledons</taxon>
        <taxon>Gunneridae</taxon>
        <taxon>Pentapetalae</taxon>
        <taxon>asterids</taxon>
        <taxon>campanulids</taxon>
        <taxon>Asterales</taxon>
        <taxon>Asteraceae</taxon>
        <taxon>Cichorioideae</taxon>
        <taxon>Cichorieae</taxon>
        <taxon>Lactucinae</taxon>
        <taxon>Lactuca</taxon>
    </lineage>
</organism>
<evidence type="ECO:0000256" key="1">
    <source>
        <dbReference type="SAM" id="MobiDB-lite"/>
    </source>
</evidence>
<reference evidence="2 3" key="1">
    <citation type="journal article" date="2017" name="Nat. Commun.">
        <title>Genome assembly with in vitro proximity ligation data and whole-genome triplication in lettuce.</title>
        <authorList>
            <person name="Reyes-Chin-Wo S."/>
            <person name="Wang Z."/>
            <person name="Yang X."/>
            <person name="Kozik A."/>
            <person name="Arikit S."/>
            <person name="Song C."/>
            <person name="Xia L."/>
            <person name="Froenicke L."/>
            <person name="Lavelle D.O."/>
            <person name="Truco M.J."/>
            <person name="Xia R."/>
            <person name="Zhu S."/>
            <person name="Xu C."/>
            <person name="Xu H."/>
            <person name="Xu X."/>
            <person name="Cox K."/>
            <person name="Korf I."/>
            <person name="Meyers B.C."/>
            <person name="Michelmore R.W."/>
        </authorList>
    </citation>
    <scope>NUCLEOTIDE SEQUENCE [LARGE SCALE GENOMIC DNA]</scope>
    <source>
        <strain evidence="3">cv. Salinas</strain>
        <tissue evidence="2">Seedlings</tissue>
    </source>
</reference>
<evidence type="ECO:0000313" key="3">
    <source>
        <dbReference type="Proteomes" id="UP000235145"/>
    </source>
</evidence>
<gene>
    <name evidence="2" type="ORF">LSAT_V11C500287590</name>
</gene>
<feature type="compositionally biased region" description="Low complexity" evidence="1">
    <location>
        <begin position="54"/>
        <end position="79"/>
    </location>
</feature>
<comment type="caution">
    <text evidence="2">The sequence shown here is derived from an EMBL/GenBank/DDBJ whole genome shotgun (WGS) entry which is preliminary data.</text>
</comment>
<name>A0A9R1VL63_LACSA</name>
<feature type="region of interest" description="Disordered" evidence="1">
    <location>
        <begin position="1"/>
        <end position="82"/>
    </location>
</feature>
<protein>
    <submittedName>
        <fullName evidence="2">Uncharacterized protein</fullName>
    </submittedName>
</protein>
<accession>A0A9R1VL63</accession>
<keyword evidence="3" id="KW-1185">Reference proteome</keyword>
<dbReference type="Proteomes" id="UP000235145">
    <property type="component" value="Unassembled WGS sequence"/>
</dbReference>
<dbReference type="AlphaFoldDB" id="A0A9R1VL63"/>
<dbReference type="EMBL" id="NBSK02000005">
    <property type="protein sequence ID" value="KAJ0208336.1"/>
    <property type="molecule type" value="Genomic_DNA"/>
</dbReference>
<feature type="compositionally biased region" description="Polar residues" evidence="1">
    <location>
        <begin position="43"/>
        <end position="53"/>
    </location>
</feature>